<keyword evidence="2" id="KW-1185">Reference proteome</keyword>
<name>A0ABV0YIY1_9TELE</name>
<evidence type="ECO:0000313" key="2">
    <source>
        <dbReference type="Proteomes" id="UP001469553"/>
    </source>
</evidence>
<dbReference type="Proteomes" id="UP001469553">
    <property type="component" value="Unassembled WGS sequence"/>
</dbReference>
<gene>
    <name evidence="1" type="ORF">AMECASPLE_036973</name>
</gene>
<dbReference type="EMBL" id="JAHRIP010034271">
    <property type="protein sequence ID" value="MEQ2293769.1"/>
    <property type="molecule type" value="Genomic_DNA"/>
</dbReference>
<reference evidence="1 2" key="1">
    <citation type="submission" date="2021-06" db="EMBL/GenBank/DDBJ databases">
        <authorList>
            <person name="Palmer J.M."/>
        </authorList>
    </citation>
    <scope>NUCLEOTIDE SEQUENCE [LARGE SCALE GENOMIC DNA]</scope>
    <source>
        <strain evidence="1 2">AS_MEX2019</strain>
        <tissue evidence="1">Muscle</tissue>
    </source>
</reference>
<organism evidence="1 2">
    <name type="scientific">Ameca splendens</name>
    <dbReference type="NCBI Taxonomy" id="208324"/>
    <lineage>
        <taxon>Eukaryota</taxon>
        <taxon>Metazoa</taxon>
        <taxon>Chordata</taxon>
        <taxon>Craniata</taxon>
        <taxon>Vertebrata</taxon>
        <taxon>Euteleostomi</taxon>
        <taxon>Actinopterygii</taxon>
        <taxon>Neopterygii</taxon>
        <taxon>Teleostei</taxon>
        <taxon>Neoteleostei</taxon>
        <taxon>Acanthomorphata</taxon>
        <taxon>Ovalentaria</taxon>
        <taxon>Atherinomorphae</taxon>
        <taxon>Cyprinodontiformes</taxon>
        <taxon>Goodeidae</taxon>
        <taxon>Ameca</taxon>
    </lineage>
</organism>
<protein>
    <submittedName>
        <fullName evidence="1">Uncharacterized protein</fullName>
    </submittedName>
</protein>
<comment type="caution">
    <text evidence="1">The sequence shown here is derived from an EMBL/GenBank/DDBJ whole genome shotgun (WGS) entry which is preliminary data.</text>
</comment>
<sequence length="121" mass="13448">MDKICNLGLTWKEKPSSCLDCNKQLVNGGQCPKQLATVCLESQTKSHKTMSRELSGKTPVIKLEQRSGQAHASVINSKQTGKLLIRPRGENVRNRYATKSQVGNISFEIKPLGFHLRRLSA</sequence>
<evidence type="ECO:0000313" key="1">
    <source>
        <dbReference type="EMBL" id="MEQ2293769.1"/>
    </source>
</evidence>
<proteinExistence type="predicted"/>
<accession>A0ABV0YIY1</accession>